<evidence type="ECO:0000313" key="1">
    <source>
        <dbReference type="EMBL" id="KAJ7632039.1"/>
    </source>
</evidence>
<accession>A0AAD7BVH5</accession>
<sequence length="205" mass="22400">MSGPKTTWADLANLGWSKQQAYDRFNAHRGGTMKGLGDIAMNEGFANDWGWHAYNGLAGSPRIAGQTVDNIESSSIVFTYDNTANLQEVRRVLDRDVDQYRSLSAISFARFAHAASVPKAGISLGQKIDIPGVGGSEFSIEISTDSTKEETRENSHTLSTTWPIIVMGGEHVSIERIRIVSTGQTIYHQDYGVMDNSLVATKGKM</sequence>
<evidence type="ECO:0000313" key="2">
    <source>
        <dbReference type="Proteomes" id="UP001221757"/>
    </source>
</evidence>
<protein>
    <submittedName>
        <fullName evidence="1">Uncharacterized protein</fullName>
    </submittedName>
</protein>
<reference evidence="1" key="1">
    <citation type="submission" date="2023-03" db="EMBL/GenBank/DDBJ databases">
        <title>Massive genome expansion in bonnet fungi (Mycena s.s.) driven by repeated elements and novel gene families across ecological guilds.</title>
        <authorList>
            <consortium name="Lawrence Berkeley National Laboratory"/>
            <person name="Harder C.B."/>
            <person name="Miyauchi S."/>
            <person name="Viragh M."/>
            <person name="Kuo A."/>
            <person name="Thoen E."/>
            <person name="Andreopoulos B."/>
            <person name="Lu D."/>
            <person name="Skrede I."/>
            <person name="Drula E."/>
            <person name="Henrissat B."/>
            <person name="Morin E."/>
            <person name="Kohler A."/>
            <person name="Barry K."/>
            <person name="LaButti K."/>
            <person name="Morin E."/>
            <person name="Salamov A."/>
            <person name="Lipzen A."/>
            <person name="Mereny Z."/>
            <person name="Hegedus B."/>
            <person name="Baldrian P."/>
            <person name="Stursova M."/>
            <person name="Weitz H."/>
            <person name="Taylor A."/>
            <person name="Grigoriev I.V."/>
            <person name="Nagy L.G."/>
            <person name="Martin F."/>
            <person name="Kauserud H."/>
        </authorList>
    </citation>
    <scope>NUCLEOTIDE SEQUENCE</scope>
    <source>
        <strain evidence="1">CBHHK067</strain>
    </source>
</reference>
<dbReference type="AlphaFoldDB" id="A0AAD7BVH5"/>
<keyword evidence="2" id="KW-1185">Reference proteome</keyword>
<dbReference type="Proteomes" id="UP001221757">
    <property type="component" value="Unassembled WGS sequence"/>
</dbReference>
<comment type="caution">
    <text evidence="1">The sequence shown here is derived from an EMBL/GenBank/DDBJ whole genome shotgun (WGS) entry which is preliminary data.</text>
</comment>
<dbReference type="EMBL" id="JARKIE010000497">
    <property type="protein sequence ID" value="KAJ7632039.1"/>
    <property type="molecule type" value="Genomic_DNA"/>
</dbReference>
<organism evidence="1 2">
    <name type="scientific">Mycena rosella</name>
    <name type="common">Pink bonnet</name>
    <name type="synonym">Agaricus rosellus</name>
    <dbReference type="NCBI Taxonomy" id="1033263"/>
    <lineage>
        <taxon>Eukaryota</taxon>
        <taxon>Fungi</taxon>
        <taxon>Dikarya</taxon>
        <taxon>Basidiomycota</taxon>
        <taxon>Agaricomycotina</taxon>
        <taxon>Agaricomycetes</taxon>
        <taxon>Agaricomycetidae</taxon>
        <taxon>Agaricales</taxon>
        <taxon>Marasmiineae</taxon>
        <taxon>Mycenaceae</taxon>
        <taxon>Mycena</taxon>
    </lineage>
</organism>
<name>A0AAD7BVH5_MYCRO</name>
<gene>
    <name evidence="1" type="ORF">B0H17DRAFT_1217623</name>
</gene>
<proteinExistence type="predicted"/>